<dbReference type="EMBL" id="DXCQ01000028">
    <property type="protein sequence ID" value="HIY96658.1"/>
    <property type="molecule type" value="Genomic_DNA"/>
</dbReference>
<comment type="catalytic activity">
    <reaction evidence="11 13">
        <text>DNA(n) + a 2'-deoxyribonucleoside 5'-triphosphate = DNA(n+1) + diphosphate</text>
        <dbReference type="Rhea" id="RHEA:22508"/>
        <dbReference type="Rhea" id="RHEA-COMP:17339"/>
        <dbReference type="Rhea" id="RHEA-COMP:17340"/>
        <dbReference type="ChEBI" id="CHEBI:33019"/>
        <dbReference type="ChEBI" id="CHEBI:61560"/>
        <dbReference type="ChEBI" id="CHEBI:173112"/>
        <dbReference type="EC" id="2.7.7.7"/>
    </reaction>
</comment>
<evidence type="ECO:0000256" key="11">
    <source>
        <dbReference type="ARBA" id="ARBA00049244"/>
    </source>
</evidence>
<dbReference type="SMART" id="SM00482">
    <property type="entry name" value="POLAc"/>
    <property type="match status" value="1"/>
</dbReference>
<dbReference type="Gene3D" id="1.20.1060.10">
    <property type="entry name" value="Taq DNA Polymerase, Chain T, domain 4"/>
    <property type="match status" value="1"/>
</dbReference>
<comment type="caution">
    <text evidence="16">The sequence shown here is derived from an EMBL/GenBank/DDBJ whole genome shotgun (WGS) entry which is preliminary data.</text>
</comment>
<dbReference type="EC" id="2.7.7.7" evidence="2 12"/>
<keyword evidence="4 13" id="KW-0808">Transferase</keyword>
<evidence type="ECO:0000256" key="10">
    <source>
        <dbReference type="ARBA" id="ARBA00023204"/>
    </source>
</evidence>
<reference evidence="16" key="1">
    <citation type="journal article" date="2021" name="PeerJ">
        <title>Extensive microbial diversity within the chicken gut microbiome revealed by metagenomics and culture.</title>
        <authorList>
            <person name="Gilroy R."/>
            <person name="Ravi A."/>
            <person name="Getino M."/>
            <person name="Pursley I."/>
            <person name="Horton D.L."/>
            <person name="Alikhan N.F."/>
            <person name="Baker D."/>
            <person name="Gharbi K."/>
            <person name="Hall N."/>
            <person name="Watson M."/>
            <person name="Adriaenssens E.M."/>
            <person name="Foster-Nyarko E."/>
            <person name="Jarju S."/>
            <person name="Secka A."/>
            <person name="Antonio M."/>
            <person name="Oren A."/>
            <person name="Chaudhuri R.R."/>
            <person name="La Ragione R."/>
            <person name="Hildebrand F."/>
            <person name="Pallen M.J."/>
        </authorList>
    </citation>
    <scope>NUCLEOTIDE SEQUENCE</scope>
    <source>
        <strain evidence="16">1345</strain>
    </source>
</reference>
<dbReference type="FunFam" id="1.10.150.20:FF:000003">
    <property type="entry name" value="DNA polymerase I"/>
    <property type="match status" value="1"/>
</dbReference>
<dbReference type="Gene3D" id="3.30.70.370">
    <property type="match status" value="1"/>
</dbReference>
<dbReference type="InterPro" id="IPR018320">
    <property type="entry name" value="DNA_polymerase_1"/>
</dbReference>
<evidence type="ECO:0000259" key="15">
    <source>
        <dbReference type="SMART" id="SM00482"/>
    </source>
</evidence>
<evidence type="ECO:0000256" key="5">
    <source>
        <dbReference type="ARBA" id="ARBA00022695"/>
    </source>
</evidence>
<gene>
    <name evidence="13 16" type="primary">polA</name>
    <name evidence="16" type="ORF">H9729_03130</name>
</gene>
<dbReference type="PANTHER" id="PTHR10133:SF27">
    <property type="entry name" value="DNA POLYMERASE NU"/>
    <property type="match status" value="1"/>
</dbReference>
<dbReference type="CDD" id="cd09859">
    <property type="entry name" value="PIN_53EXO"/>
    <property type="match status" value="1"/>
</dbReference>
<accession>A0A9D1ZWB7</accession>
<dbReference type="FunFam" id="1.10.150.20:FF:000002">
    <property type="entry name" value="DNA polymerase I"/>
    <property type="match status" value="1"/>
</dbReference>
<dbReference type="InterPro" id="IPR036397">
    <property type="entry name" value="RNaseH_sf"/>
</dbReference>
<dbReference type="InterPro" id="IPR001098">
    <property type="entry name" value="DNA-dir_DNA_pol_A_palm_dom"/>
</dbReference>
<evidence type="ECO:0000313" key="17">
    <source>
        <dbReference type="Proteomes" id="UP000886750"/>
    </source>
</evidence>
<dbReference type="Gene3D" id="3.40.50.1010">
    <property type="entry name" value="5'-nuclease"/>
    <property type="match status" value="1"/>
</dbReference>
<dbReference type="SUPFAM" id="SSF47807">
    <property type="entry name" value="5' to 3' exonuclease, C-terminal subdomain"/>
    <property type="match status" value="1"/>
</dbReference>
<keyword evidence="10 13" id="KW-0234">DNA repair</keyword>
<keyword evidence="13" id="KW-0378">Hydrolase</keyword>
<keyword evidence="9 13" id="KW-0238">DNA-binding</keyword>
<dbReference type="Gene3D" id="1.10.150.20">
    <property type="entry name" value="5' to 3' exonuclease, C-terminal subdomain"/>
    <property type="match status" value="2"/>
</dbReference>
<keyword evidence="6 13" id="KW-0235">DNA replication</keyword>
<sequence>MNTLVLIDGNSLLNRAFYATKHLTTKNGTPTNAVFGFTKLLLKIIGDIKPDRLIVAFDLKAPTFRHKMYDGYKATRKPMPEDLAVQLGMLKSLLKSMNIALCEKEGFEADDLIGTLSHKFEDTKSIIITGDKDSYQLIDERTDVYLTKTGVSDLLKLNQSNFFSVVGYFPAQVIEMKALMGDSSDNIPGVPGIGEKTAFSLISEYGSLDNVYSNIDNISGSVKTKLEKGKESAYLSRTLATIDRNVELDIDLDCCKIAIPFSNEVRTQFLQLEFTSFLKMDIFEAESEQKQEIKQDSIPMRVVNDAREFLETFGPAEKFAAVKWKDGFHLYAKDAEFVLKEKETLLDNGLHTHEIAKILQEVFSKTDSTALLYGKKDFRKALHSMEAEIQCSAEDVSLLKYLTDYSGKDDNLLFVLQNYGMSENTPAYGVFCLFDILSEKLAEENLNSLYRDVELPLTDVLYDMEECGVKIDLSAMDHFEKVYRDAIEQSTAAIYTAAGEQFNLNSPAQLGKILFEKLKLPAPRKSKRGAYSTSADILEKLAGDYAIVRDVLKCRHYQKLLSTYIDGFKPLVDPNTGLVHTSYNQVMTTTGRLSSANPNLQNIPIRDDDGRELRKLFIPRAENRILIDADYSQIELRLLAHFSGCKELIEAYREGQDIHALTAAQVFSVPISEVNAVQRRAAKAVNFGIIYGISDFGLASNLNIPTKQAGEYIKKYFETYSDVKKYMDSNVEFARKNGYVTTLLGRKRVISEIRSSNYNIRSFGERAAMNMPLQGSSADIIKIAMINIYDRLKREGLRSKLILQVHDELVIDAFEDEAEAVSAILKTEMENAVRLNVPLVAEIHCGKNWYEAK</sequence>
<evidence type="ECO:0000256" key="13">
    <source>
        <dbReference type="RuleBase" id="RU004460"/>
    </source>
</evidence>
<dbReference type="AlphaFoldDB" id="A0A9D1ZWB7"/>
<dbReference type="Pfam" id="PF02739">
    <property type="entry name" value="5_3_exonuc_N"/>
    <property type="match status" value="1"/>
</dbReference>
<evidence type="ECO:0000256" key="8">
    <source>
        <dbReference type="ARBA" id="ARBA00022932"/>
    </source>
</evidence>
<dbReference type="GO" id="GO:0003677">
    <property type="term" value="F:DNA binding"/>
    <property type="evidence" value="ECO:0007669"/>
    <property type="project" value="UniProtKB-UniRule"/>
</dbReference>
<name>A0A9D1ZWB7_9FIRM</name>
<dbReference type="InterPro" id="IPR019760">
    <property type="entry name" value="DNA-dir_DNA_pol_A_CS"/>
</dbReference>
<evidence type="ECO:0000313" key="16">
    <source>
        <dbReference type="EMBL" id="HIY96658.1"/>
    </source>
</evidence>
<dbReference type="PROSITE" id="PS00447">
    <property type="entry name" value="DNA_POLYMERASE_A"/>
    <property type="match status" value="1"/>
</dbReference>
<keyword evidence="13" id="KW-0269">Exonuclease</keyword>
<dbReference type="SUPFAM" id="SSF88723">
    <property type="entry name" value="PIN domain-like"/>
    <property type="match status" value="1"/>
</dbReference>
<evidence type="ECO:0000256" key="2">
    <source>
        <dbReference type="ARBA" id="ARBA00012417"/>
    </source>
</evidence>
<dbReference type="InterPro" id="IPR020045">
    <property type="entry name" value="DNA_polI_H3TH"/>
</dbReference>
<dbReference type="SUPFAM" id="SSF56672">
    <property type="entry name" value="DNA/RNA polymerases"/>
    <property type="match status" value="1"/>
</dbReference>
<dbReference type="GO" id="GO:0006302">
    <property type="term" value="P:double-strand break repair"/>
    <property type="evidence" value="ECO:0007669"/>
    <property type="project" value="TreeGrafter"/>
</dbReference>
<dbReference type="InterPro" id="IPR020046">
    <property type="entry name" value="5-3_exonucl_a-hlix_arch_N"/>
</dbReference>
<comment type="function">
    <text evidence="13">In addition to polymerase activity, this DNA polymerase exhibits 5'-3' exonuclease activity.</text>
</comment>
<dbReference type="Pfam" id="PF01367">
    <property type="entry name" value="5_3_exonuc"/>
    <property type="match status" value="1"/>
</dbReference>
<evidence type="ECO:0000256" key="4">
    <source>
        <dbReference type="ARBA" id="ARBA00022679"/>
    </source>
</evidence>
<dbReference type="Proteomes" id="UP000886750">
    <property type="component" value="Unassembled WGS sequence"/>
</dbReference>
<dbReference type="GO" id="GO:0008409">
    <property type="term" value="F:5'-3' exonuclease activity"/>
    <property type="evidence" value="ECO:0007669"/>
    <property type="project" value="UniProtKB-UniRule"/>
</dbReference>
<dbReference type="InterPro" id="IPR002298">
    <property type="entry name" value="DNA_polymerase_A"/>
</dbReference>
<evidence type="ECO:0000256" key="3">
    <source>
        <dbReference type="ARBA" id="ARBA00020311"/>
    </source>
</evidence>
<evidence type="ECO:0000256" key="12">
    <source>
        <dbReference type="NCBIfam" id="TIGR00593"/>
    </source>
</evidence>
<dbReference type="Pfam" id="PF00476">
    <property type="entry name" value="DNA_pol_A"/>
    <property type="match status" value="1"/>
</dbReference>
<dbReference type="InterPro" id="IPR002421">
    <property type="entry name" value="5-3_exonuclease"/>
</dbReference>
<keyword evidence="5 13" id="KW-0548">Nucleotidyltransferase</keyword>
<evidence type="ECO:0000256" key="9">
    <source>
        <dbReference type="ARBA" id="ARBA00023125"/>
    </source>
</evidence>
<dbReference type="NCBIfam" id="TIGR00593">
    <property type="entry name" value="pola"/>
    <property type="match status" value="1"/>
</dbReference>
<keyword evidence="13" id="KW-0540">Nuclease</keyword>
<dbReference type="FunFam" id="1.20.1060.10:FF:000001">
    <property type="entry name" value="DNA polymerase I"/>
    <property type="match status" value="1"/>
</dbReference>
<dbReference type="GO" id="GO:0006261">
    <property type="term" value="P:DNA-templated DNA replication"/>
    <property type="evidence" value="ECO:0007669"/>
    <property type="project" value="UniProtKB-UniRule"/>
</dbReference>
<evidence type="ECO:0000259" key="14">
    <source>
        <dbReference type="SMART" id="SM00475"/>
    </source>
</evidence>
<dbReference type="InterPro" id="IPR008918">
    <property type="entry name" value="HhH2"/>
</dbReference>
<dbReference type="InterPro" id="IPR043502">
    <property type="entry name" value="DNA/RNA_pol_sf"/>
</dbReference>
<organism evidence="16 17">
    <name type="scientific">Candidatus Borkfalkia excrementigallinarum</name>
    <dbReference type="NCBI Taxonomy" id="2838506"/>
    <lineage>
        <taxon>Bacteria</taxon>
        <taxon>Bacillati</taxon>
        <taxon>Bacillota</taxon>
        <taxon>Clostridia</taxon>
        <taxon>Christensenellales</taxon>
        <taxon>Christensenellaceae</taxon>
        <taxon>Candidatus Borkfalkia</taxon>
    </lineage>
</organism>
<dbReference type="PANTHER" id="PTHR10133">
    <property type="entry name" value="DNA POLYMERASE I"/>
    <property type="match status" value="1"/>
</dbReference>
<feature type="domain" description="DNA-directed DNA polymerase family A palm" evidence="15">
    <location>
        <begin position="610"/>
        <end position="817"/>
    </location>
</feature>
<dbReference type="PRINTS" id="PR00868">
    <property type="entry name" value="DNAPOLI"/>
</dbReference>
<feature type="domain" description="5'-3' exonuclease" evidence="14">
    <location>
        <begin position="1"/>
        <end position="258"/>
    </location>
</feature>
<evidence type="ECO:0000256" key="7">
    <source>
        <dbReference type="ARBA" id="ARBA00022763"/>
    </source>
</evidence>
<dbReference type="Gene3D" id="3.30.420.10">
    <property type="entry name" value="Ribonuclease H-like superfamily/Ribonuclease H"/>
    <property type="match status" value="1"/>
</dbReference>
<dbReference type="CDD" id="cd09898">
    <property type="entry name" value="H3TH_53EXO"/>
    <property type="match status" value="1"/>
</dbReference>
<dbReference type="SMART" id="SM00279">
    <property type="entry name" value="HhH2"/>
    <property type="match status" value="1"/>
</dbReference>
<reference evidence="16" key="2">
    <citation type="submission" date="2021-04" db="EMBL/GenBank/DDBJ databases">
        <authorList>
            <person name="Gilroy R."/>
        </authorList>
    </citation>
    <scope>NUCLEOTIDE SEQUENCE</scope>
    <source>
        <strain evidence="16">1345</strain>
    </source>
</reference>
<protein>
    <recommendedName>
        <fullName evidence="3 12">DNA polymerase I</fullName>
        <ecNumber evidence="2 12">2.7.7.7</ecNumber>
    </recommendedName>
</protein>
<dbReference type="SMART" id="SM00475">
    <property type="entry name" value="53EXOc"/>
    <property type="match status" value="1"/>
</dbReference>
<dbReference type="InterPro" id="IPR036279">
    <property type="entry name" value="5-3_exonuclease_C_sf"/>
</dbReference>
<comment type="similarity">
    <text evidence="1 13">Belongs to the DNA polymerase type-A family.</text>
</comment>
<dbReference type="InterPro" id="IPR029060">
    <property type="entry name" value="PIN-like_dom_sf"/>
</dbReference>
<evidence type="ECO:0000256" key="6">
    <source>
        <dbReference type="ARBA" id="ARBA00022705"/>
    </source>
</evidence>
<dbReference type="CDD" id="cd08637">
    <property type="entry name" value="DNA_pol_A_pol_I_C"/>
    <property type="match status" value="1"/>
</dbReference>
<comment type="subunit">
    <text evidence="13">Single-chain monomer with multiple functions.</text>
</comment>
<evidence type="ECO:0000256" key="1">
    <source>
        <dbReference type="ARBA" id="ARBA00007705"/>
    </source>
</evidence>
<keyword evidence="8 13" id="KW-0239">DNA-directed DNA polymerase</keyword>
<keyword evidence="7 13" id="KW-0227">DNA damage</keyword>
<proteinExistence type="inferred from homology"/>
<dbReference type="GO" id="GO:0003887">
    <property type="term" value="F:DNA-directed DNA polymerase activity"/>
    <property type="evidence" value="ECO:0007669"/>
    <property type="project" value="UniProtKB-UniRule"/>
</dbReference>